<dbReference type="Proteomes" id="UP000028981">
    <property type="component" value="Unassembled WGS sequence"/>
</dbReference>
<evidence type="ECO:0008006" key="5">
    <source>
        <dbReference type="Google" id="ProtNLM"/>
    </source>
</evidence>
<feature type="active site" evidence="2">
    <location>
        <position position="46"/>
    </location>
</feature>
<dbReference type="GO" id="GO:0005737">
    <property type="term" value="C:cytoplasm"/>
    <property type="evidence" value="ECO:0007669"/>
    <property type="project" value="TreeGrafter"/>
</dbReference>
<dbReference type="SUPFAM" id="SSF54506">
    <property type="entry name" value="Diaminopimelate epimerase-like"/>
    <property type="match status" value="1"/>
</dbReference>
<dbReference type="NCBIfam" id="TIGR00654">
    <property type="entry name" value="PhzF_family"/>
    <property type="match status" value="1"/>
</dbReference>
<reference evidence="3 4" key="1">
    <citation type="submission" date="2014-08" db="EMBL/GenBank/DDBJ databases">
        <authorList>
            <person name="Hassan Y.I."/>
            <person name="Lepp D."/>
            <person name="Zhou T."/>
        </authorList>
    </citation>
    <scope>NUCLEOTIDE SEQUENCE [LARGE SCALE GENOMIC DNA]</scope>
    <source>
        <strain evidence="3 4">IFO13584</strain>
    </source>
</reference>
<dbReference type="EMBL" id="JQGC01000033">
    <property type="protein sequence ID" value="KFL28932.1"/>
    <property type="molecule type" value="Genomic_DNA"/>
</dbReference>
<sequence length="292" mass="31583">MKLDYLLLDVFTRERLQGNQLAVVLKADGLLDNEMQAIAREFNLSETVFLTKPQSERNAAGVRIFTPHQELPFAGHPTVGAAVVLGLQNDRSAVRMEEKIGLVTALFEKADKRSGEARFALPRLPTKVADLTDKLGIAQALGIEVEEIGCDVFTPAVYTAGVTFHLIPVRDAGVLKRAKPNMAMFEDIFFHDHNSAYVFTLTPEEPENDIAARMFGVGEDPGTGSAAAALIGLLSDKADFGTGQGDFSLRQGKEMGRLCRISLQLRKENEVLTHGAIGGHAVIVGEGVLDLG</sequence>
<gene>
    <name evidence="3" type="ORF">JP75_23290</name>
</gene>
<dbReference type="STRING" id="46914.JP75_23290"/>
<dbReference type="Gene3D" id="3.10.310.10">
    <property type="entry name" value="Diaminopimelate Epimerase, Chain A, domain 1"/>
    <property type="match status" value="2"/>
</dbReference>
<comment type="caution">
    <text evidence="3">The sequence shown here is derived from an EMBL/GenBank/DDBJ whole genome shotgun (WGS) entry which is preliminary data.</text>
</comment>
<dbReference type="InterPro" id="IPR003719">
    <property type="entry name" value="Phenazine_PhzF-like"/>
</dbReference>
<dbReference type="OrthoDB" id="9788221at2"/>
<evidence type="ECO:0000256" key="2">
    <source>
        <dbReference type="PIRSR" id="PIRSR016184-1"/>
    </source>
</evidence>
<organism evidence="3 4">
    <name type="scientific">Devosia riboflavina</name>
    <dbReference type="NCBI Taxonomy" id="46914"/>
    <lineage>
        <taxon>Bacteria</taxon>
        <taxon>Pseudomonadati</taxon>
        <taxon>Pseudomonadota</taxon>
        <taxon>Alphaproteobacteria</taxon>
        <taxon>Hyphomicrobiales</taxon>
        <taxon>Devosiaceae</taxon>
        <taxon>Devosia</taxon>
    </lineage>
</organism>
<name>A0A087LWC9_9HYPH</name>
<dbReference type="PIRSF" id="PIRSF016184">
    <property type="entry name" value="PhzC_PhzF"/>
    <property type="match status" value="1"/>
</dbReference>
<keyword evidence="4" id="KW-1185">Reference proteome</keyword>
<dbReference type="RefSeq" id="WP_035087148.1">
    <property type="nucleotide sequence ID" value="NZ_JQGC01000033.1"/>
</dbReference>
<dbReference type="Pfam" id="PF02567">
    <property type="entry name" value="PhzC-PhzF"/>
    <property type="match status" value="1"/>
</dbReference>
<protein>
    <recommendedName>
        <fullName evidence="5">Phenazine biosynthesis protein PhzF</fullName>
    </recommendedName>
</protein>
<proteinExistence type="inferred from homology"/>
<dbReference type="PANTHER" id="PTHR13774:SF32">
    <property type="entry name" value="ANTISENSE-ENHANCING SEQUENCE 1"/>
    <property type="match status" value="1"/>
</dbReference>
<dbReference type="PANTHER" id="PTHR13774">
    <property type="entry name" value="PHENAZINE BIOSYNTHESIS PROTEIN"/>
    <property type="match status" value="1"/>
</dbReference>
<accession>A0A087LWC9</accession>
<comment type="similarity">
    <text evidence="1">Belongs to the PhzF family.</text>
</comment>
<evidence type="ECO:0000313" key="4">
    <source>
        <dbReference type="Proteomes" id="UP000028981"/>
    </source>
</evidence>
<evidence type="ECO:0000313" key="3">
    <source>
        <dbReference type="EMBL" id="KFL28932.1"/>
    </source>
</evidence>
<dbReference type="AlphaFoldDB" id="A0A087LWC9"/>
<evidence type="ECO:0000256" key="1">
    <source>
        <dbReference type="ARBA" id="ARBA00008270"/>
    </source>
</evidence>
<dbReference type="GO" id="GO:0016853">
    <property type="term" value="F:isomerase activity"/>
    <property type="evidence" value="ECO:0007669"/>
    <property type="project" value="TreeGrafter"/>
</dbReference>